<evidence type="ECO:0000256" key="1">
    <source>
        <dbReference type="PROSITE-ProRule" id="PRU00371"/>
    </source>
</evidence>
<evidence type="ECO:0000313" key="2">
    <source>
        <dbReference type="EMBL" id="KAF6199464.1"/>
    </source>
</evidence>
<dbReference type="PROSITE" id="PS51031">
    <property type="entry name" value="BESS"/>
    <property type="match status" value="1"/>
</dbReference>
<dbReference type="InterPro" id="IPR004210">
    <property type="entry name" value="BESS_motif"/>
</dbReference>
<dbReference type="SMART" id="SM00595">
    <property type="entry name" value="MADF"/>
    <property type="match status" value="1"/>
</dbReference>
<gene>
    <name evidence="2" type="ORF">GE061_007490</name>
</gene>
<dbReference type="PROSITE" id="PS51029">
    <property type="entry name" value="MADF"/>
    <property type="match status" value="1"/>
</dbReference>
<reference evidence="2" key="1">
    <citation type="journal article" date="2021" name="Mol. Ecol. Resour.">
        <title>Apolygus lucorum genome provides insights into omnivorousness and mesophyll feeding.</title>
        <authorList>
            <person name="Liu Y."/>
            <person name="Liu H."/>
            <person name="Wang H."/>
            <person name="Huang T."/>
            <person name="Liu B."/>
            <person name="Yang B."/>
            <person name="Yin L."/>
            <person name="Li B."/>
            <person name="Zhang Y."/>
            <person name="Zhang S."/>
            <person name="Jiang F."/>
            <person name="Zhang X."/>
            <person name="Ren Y."/>
            <person name="Wang B."/>
            <person name="Wang S."/>
            <person name="Lu Y."/>
            <person name="Wu K."/>
            <person name="Fan W."/>
            <person name="Wang G."/>
        </authorList>
    </citation>
    <scope>NUCLEOTIDE SEQUENCE</scope>
    <source>
        <strain evidence="2">12Hb</strain>
    </source>
</reference>
<accession>A0A6A4J0J9</accession>
<dbReference type="GO" id="GO:0005634">
    <property type="term" value="C:nucleus"/>
    <property type="evidence" value="ECO:0007669"/>
    <property type="project" value="UniProtKB-SubCell"/>
</dbReference>
<dbReference type="Pfam" id="PF10545">
    <property type="entry name" value="MADF_DNA_bdg"/>
    <property type="match status" value="1"/>
</dbReference>
<dbReference type="InterPro" id="IPR039353">
    <property type="entry name" value="TF_Adf1"/>
</dbReference>
<dbReference type="PANTHER" id="PTHR12243">
    <property type="entry name" value="MADF DOMAIN TRANSCRIPTION FACTOR"/>
    <property type="match status" value="1"/>
</dbReference>
<proteinExistence type="predicted"/>
<dbReference type="Proteomes" id="UP000466442">
    <property type="component" value="Unassembled WGS sequence"/>
</dbReference>
<keyword evidence="1" id="KW-0539">Nucleus</keyword>
<sequence>MSSSVDIETLINAIRERPCIWDKTRMDYKDRTKIANSWKEIFSLLHDEFYMLSENDKITFGSEVQKKWNNIRDSFRKYLMQVKHSHVSVIKKYVYYEKLTFLNKIYDFEDSKTKNKRKLAIKSESDDGESVSNFESRSGYECGETGDLGYQMTFHSEASRSDQETSQNQQDSTAFDDFGAFAETYEHDTNVQPWKRRRADESSHMLFFRGIIPHLRDFGHDETISFQMGVLQLIKDVRLTRNKPTLPNNLS</sequence>
<organism evidence="2 3">
    <name type="scientific">Apolygus lucorum</name>
    <name type="common">Small green plant bug</name>
    <name type="synonym">Lygocoris lucorum</name>
    <dbReference type="NCBI Taxonomy" id="248454"/>
    <lineage>
        <taxon>Eukaryota</taxon>
        <taxon>Metazoa</taxon>
        <taxon>Ecdysozoa</taxon>
        <taxon>Arthropoda</taxon>
        <taxon>Hexapoda</taxon>
        <taxon>Insecta</taxon>
        <taxon>Pterygota</taxon>
        <taxon>Neoptera</taxon>
        <taxon>Paraneoptera</taxon>
        <taxon>Hemiptera</taxon>
        <taxon>Heteroptera</taxon>
        <taxon>Panheteroptera</taxon>
        <taxon>Cimicomorpha</taxon>
        <taxon>Miridae</taxon>
        <taxon>Mirini</taxon>
        <taxon>Apolygus</taxon>
    </lineage>
</organism>
<comment type="subcellular location">
    <subcellularLocation>
        <location evidence="1">Nucleus</location>
    </subcellularLocation>
</comment>
<dbReference type="AlphaFoldDB" id="A0A6A4J0J9"/>
<evidence type="ECO:0000313" key="3">
    <source>
        <dbReference type="Proteomes" id="UP000466442"/>
    </source>
</evidence>
<dbReference type="GO" id="GO:0003677">
    <property type="term" value="F:DNA binding"/>
    <property type="evidence" value="ECO:0007669"/>
    <property type="project" value="InterPro"/>
</dbReference>
<dbReference type="GO" id="GO:0005667">
    <property type="term" value="C:transcription regulator complex"/>
    <property type="evidence" value="ECO:0007669"/>
    <property type="project" value="TreeGrafter"/>
</dbReference>
<dbReference type="GO" id="GO:0006357">
    <property type="term" value="P:regulation of transcription by RNA polymerase II"/>
    <property type="evidence" value="ECO:0007669"/>
    <property type="project" value="TreeGrafter"/>
</dbReference>
<dbReference type="OrthoDB" id="10071528at2759"/>
<keyword evidence="3" id="KW-1185">Reference proteome</keyword>
<dbReference type="EMBL" id="WIXP02000015">
    <property type="protein sequence ID" value="KAF6199464.1"/>
    <property type="molecule type" value="Genomic_DNA"/>
</dbReference>
<dbReference type="InterPro" id="IPR006578">
    <property type="entry name" value="MADF-dom"/>
</dbReference>
<name>A0A6A4J0J9_APOLU</name>
<dbReference type="PANTHER" id="PTHR12243:SF67">
    <property type="entry name" value="COREPRESSOR OF PANGOLIN, ISOFORM A-RELATED"/>
    <property type="match status" value="1"/>
</dbReference>
<comment type="caution">
    <text evidence="2">The sequence shown here is derived from an EMBL/GenBank/DDBJ whole genome shotgun (WGS) entry which is preliminary data.</text>
</comment>
<protein>
    <submittedName>
        <fullName evidence="2">Uncharacterized protein</fullName>
    </submittedName>
</protein>